<accession>L0HI69</accession>
<dbReference type="STRING" id="593750.Metfor_2486"/>
<evidence type="ECO:0000313" key="2">
    <source>
        <dbReference type="Proteomes" id="UP000010824"/>
    </source>
</evidence>
<dbReference type="EMBL" id="CP003167">
    <property type="protein sequence ID" value="AGB03481.1"/>
    <property type="molecule type" value="Genomic_DNA"/>
</dbReference>
<protein>
    <submittedName>
        <fullName evidence="1">Uncharacterized protein</fullName>
    </submittedName>
</protein>
<dbReference type="RefSeq" id="WP_015286443.1">
    <property type="nucleotide sequence ID" value="NC_019943.1"/>
</dbReference>
<dbReference type="Proteomes" id="UP000010824">
    <property type="component" value="Chromosome"/>
</dbReference>
<reference evidence="2" key="1">
    <citation type="submission" date="2011-12" db="EMBL/GenBank/DDBJ databases">
        <title>Complete sequence of Methanoregula formicicum SMSP.</title>
        <authorList>
            <person name="Lucas S."/>
            <person name="Han J."/>
            <person name="Lapidus A."/>
            <person name="Cheng J.-F."/>
            <person name="Goodwin L."/>
            <person name="Pitluck S."/>
            <person name="Peters L."/>
            <person name="Ovchinnikova G."/>
            <person name="Teshima H."/>
            <person name="Detter J.C."/>
            <person name="Han C."/>
            <person name="Tapia R."/>
            <person name="Land M."/>
            <person name="Hauser L."/>
            <person name="Kyrpides N."/>
            <person name="Ivanova N."/>
            <person name="Pagani I."/>
            <person name="Imachi H."/>
            <person name="Tamaki H."/>
            <person name="Sekiguchi Y."/>
            <person name="Kamagata Y."/>
            <person name="Cadillo-Quiroz H."/>
            <person name="Zinder S."/>
            <person name="Liu W.-T."/>
            <person name="Woyke T."/>
        </authorList>
    </citation>
    <scope>NUCLEOTIDE SEQUENCE [LARGE SCALE GENOMIC DNA]</scope>
    <source>
        <strain evidence="2">DSM 22288 / NBRC 105244 / SMSP</strain>
    </source>
</reference>
<dbReference type="KEGG" id="mfo:Metfor_2486"/>
<keyword evidence="2" id="KW-1185">Reference proteome</keyword>
<reference evidence="1 2" key="2">
    <citation type="journal article" date="2014" name="Genome Announc.">
        <title>Complete Genome Sequence of Methanoregula formicica SMSPT, a Mesophilic Hydrogenotrophic Methanogen Isolated from a Methanogenic Upflow Anaerobic Sludge Blanket Reactor.</title>
        <authorList>
            <person name="Yamamoto K."/>
            <person name="Tamaki H."/>
            <person name="Cadillo-Quiroz H."/>
            <person name="Imachi H."/>
            <person name="Kyrpides N."/>
            <person name="Woyke T."/>
            <person name="Goodwin L."/>
            <person name="Zinder S.H."/>
            <person name="Kamagata Y."/>
            <person name="Liu W.T."/>
        </authorList>
    </citation>
    <scope>NUCLEOTIDE SEQUENCE [LARGE SCALE GENOMIC DNA]</scope>
    <source>
        <strain evidence="2">DSM 22288 / NBRC 105244 / SMSP</strain>
    </source>
</reference>
<proteinExistence type="predicted"/>
<name>L0HI69_METFS</name>
<sequence length="44" mass="5013">MDQLCVTREAIEAYERRTGFDGLGQFMIDKGLFVLAEEKQCKTA</sequence>
<dbReference type="AlphaFoldDB" id="L0HI69"/>
<organism evidence="1 2">
    <name type="scientific">Methanoregula formicica (strain DSM 22288 / NBRC 105244 / SMSP)</name>
    <dbReference type="NCBI Taxonomy" id="593750"/>
    <lineage>
        <taxon>Archaea</taxon>
        <taxon>Methanobacteriati</taxon>
        <taxon>Methanobacteriota</taxon>
        <taxon>Stenosarchaea group</taxon>
        <taxon>Methanomicrobia</taxon>
        <taxon>Methanomicrobiales</taxon>
        <taxon>Methanoregulaceae</taxon>
        <taxon>Methanoregula</taxon>
    </lineage>
</organism>
<dbReference type="GeneID" id="76832658"/>
<dbReference type="InParanoid" id="L0HI69"/>
<dbReference type="HOGENOM" id="CLU_3210736_0_0_2"/>
<gene>
    <name evidence="1" type="ordered locus">Metfor_2486</name>
</gene>
<evidence type="ECO:0000313" key="1">
    <source>
        <dbReference type="EMBL" id="AGB03481.1"/>
    </source>
</evidence>